<proteinExistence type="predicted"/>
<dbReference type="Proteomes" id="UP000800092">
    <property type="component" value="Unassembled WGS sequence"/>
</dbReference>
<dbReference type="AlphaFoldDB" id="A0A6A6H3W4"/>
<dbReference type="OrthoDB" id="4138492at2759"/>
<keyword evidence="1" id="KW-1133">Transmembrane helix</keyword>
<keyword evidence="4" id="KW-1185">Reference proteome</keyword>
<dbReference type="SUPFAM" id="SSF56801">
    <property type="entry name" value="Acetyl-CoA synthetase-like"/>
    <property type="match status" value="1"/>
</dbReference>
<dbReference type="InterPro" id="IPR000873">
    <property type="entry name" value="AMP-dep_synth/lig_dom"/>
</dbReference>
<feature type="transmembrane region" description="Helical" evidence="1">
    <location>
        <begin position="20"/>
        <end position="39"/>
    </location>
</feature>
<sequence>MASFLEQVDEKLAELFSGWNSYTIVIGLVIMAILVYPLLTWKEPDTHPLVLARQATASPVRQPGESAVYRSLETPYGYPLKTGLNVKDPGAPRWSSGRNGDLRDIWRQASGEVRSQQEEKPLPPGKILTVLGREDVIEHSHDEISKEVNIVGNQIQQHGGKRVGIYLPNSVEFLTTLFASAFYGFEAILMPYNQPHEVVIDYLRKSNADCLLAEAGALPLEDVIKGAPSIRQAIWVVERTSRHMDWNQVPEGAGGKLEVAVWHDIVQDQQSAAPTSLPDNKSGITPGNIVSIYQKAGGQEEIVEFTQENIVAAVGAIISALPPRQRINPSDLFLPADSFSDTYCLAHTLAALMSHSSVAINSVAGPGVDLALASRRIAPTIIVASAATASKLHNTINPTVTGTLKQYSHYTQTQALTNGGHLPTSSFLTRLAAPQSPAIGTTPGKLRILFVAARTFSDAAPLSSSELSDLRVFTGARVIYALTTARVFGAVTQTHLYDYRRDAGPGHAQSGTPLASLEVKVKDTATHKTTDEKIEGEIVVTGPSVQSGEANLGMVGRFRDDNTLVLI</sequence>
<feature type="domain" description="AMP-dependent synthetase/ligase" evidence="2">
    <location>
        <begin position="303"/>
        <end position="548"/>
    </location>
</feature>
<keyword evidence="1" id="KW-0472">Membrane</keyword>
<evidence type="ECO:0000259" key="2">
    <source>
        <dbReference type="Pfam" id="PF00501"/>
    </source>
</evidence>
<gene>
    <name evidence="3" type="ORF">EV356DRAFT_236364</name>
</gene>
<protein>
    <recommendedName>
        <fullName evidence="2">AMP-dependent synthetase/ligase domain-containing protein</fullName>
    </recommendedName>
</protein>
<dbReference type="Gene3D" id="3.40.50.12780">
    <property type="entry name" value="N-terminal domain of ligase-like"/>
    <property type="match status" value="1"/>
</dbReference>
<name>A0A6A6H3W4_VIRVR</name>
<evidence type="ECO:0000313" key="3">
    <source>
        <dbReference type="EMBL" id="KAF2232786.1"/>
    </source>
</evidence>
<dbReference type="GO" id="GO:0004467">
    <property type="term" value="F:long-chain fatty acid-CoA ligase activity"/>
    <property type="evidence" value="ECO:0007669"/>
    <property type="project" value="TreeGrafter"/>
</dbReference>
<dbReference type="PANTHER" id="PTHR43272:SF11">
    <property type="entry name" value="AMP-DEPENDENT SYNTHETASE_LIGASE DOMAIN-CONTAINING PROTEIN"/>
    <property type="match status" value="1"/>
</dbReference>
<evidence type="ECO:0000313" key="4">
    <source>
        <dbReference type="Proteomes" id="UP000800092"/>
    </source>
</evidence>
<reference evidence="3" key="1">
    <citation type="journal article" date="2020" name="Stud. Mycol.">
        <title>101 Dothideomycetes genomes: a test case for predicting lifestyles and emergence of pathogens.</title>
        <authorList>
            <person name="Haridas S."/>
            <person name="Albert R."/>
            <person name="Binder M."/>
            <person name="Bloem J."/>
            <person name="Labutti K."/>
            <person name="Salamov A."/>
            <person name="Andreopoulos B."/>
            <person name="Baker S."/>
            <person name="Barry K."/>
            <person name="Bills G."/>
            <person name="Bluhm B."/>
            <person name="Cannon C."/>
            <person name="Castanera R."/>
            <person name="Culley D."/>
            <person name="Daum C."/>
            <person name="Ezra D."/>
            <person name="Gonzalez J."/>
            <person name="Henrissat B."/>
            <person name="Kuo A."/>
            <person name="Liang C."/>
            <person name="Lipzen A."/>
            <person name="Lutzoni F."/>
            <person name="Magnuson J."/>
            <person name="Mondo S."/>
            <person name="Nolan M."/>
            <person name="Ohm R."/>
            <person name="Pangilinan J."/>
            <person name="Park H.-J."/>
            <person name="Ramirez L."/>
            <person name="Alfaro M."/>
            <person name="Sun H."/>
            <person name="Tritt A."/>
            <person name="Yoshinaga Y."/>
            <person name="Zwiers L.-H."/>
            <person name="Turgeon B."/>
            <person name="Goodwin S."/>
            <person name="Spatafora J."/>
            <person name="Crous P."/>
            <person name="Grigoriev I."/>
        </authorList>
    </citation>
    <scope>NUCLEOTIDE SEQUENCE</scope>
    <source>
        <strain evidence="3">Tuck. ex Michener</strain>
    </source>
</reference>
<dbReference type="PANTHER" id="PTHR43272">
    <property type="entry name" value="LONG-CHAIN-FATTY-ACID--COA LIGASE"/>
    <property type="match status" value="1"/>
</dbReference>
<keyword evidence="1" id="KW-0812">Transmembrane</keyword>
<organism evidence="3 4">
    <name type="scientific">Viridothelium virens</name>
    <name type="common">Speckled blister lichen</name>
    <name type="synonym">Trypethelium virens</name>
    <dbReference type="NCBI Taxonomy" id="1048519"/>
    <lineage>
        <taxon>Eukaryota</taxon>
        <taxon>Fungi</taxon>
        <taxon>Dikarya</taxon>
        <taxon>Ascomycota</taxon>
        <taxon>Pezizomycotina</taxon>
        <taxon>Dothideomycetes</taxon>
        <taxon>Dothideomycetes incertae sedis</taxon>
        <taxon>Trypetheliales</taxon>
        <taxon>Trypetheliaceae</taxon>
        <taxon>Viridothelium</taxon>
    </lineage>
</organism>
<evidence type="ECO:0000256" key="1">
    <source>
        <dbReference type="SAM" id="Phobius"/>
    </source>
</evidence>
<dbReference type="InterPro" id="IPR042099">
    <property type="entry name" value="ANL_N_sf"/>
</dbReference>
<accession>A0A6A6H3W4</accession>
<dbReference type="EMBL" id="ML991812">
    <property type="protein sequence ID" value="KAF2232786.1"/>
    <property type="molecule type" value="Genomic_DNA"/>
</dbReference>
<dbReference type="Pfam" id="PF00501">
    <property type="entry name" value="AMP-binding"/>
    <property type="match status" value="1"/>
</dbReference>
<dbReference type="GO" id="GO:0016020">
    <property type="term" value="C:membrane"/>
    <property type="evidence" value="ECO:0007669"/>
    <property type="project" value="TreeGrafter"/>
</dbReference>
<dbReference type="GO" id="GO:0005783">
    <property type="term" value="C:endoplasmic reticulum"/>
    <property type="evidence" value="ECO:0007669"/>
    <property type="project" value="TreeGrafter"/>
</dbReference>